<organism evidence="1 2">
    <name type="scientific">Pelagihabitans pacificus</name>
    <dbReference type="NCBI Taxonomy" id="2696054"/>
    <lineage>
        <taxon>Bacteria</taxon>
        <taxon>Pseudomonadati</taxon>
        <taxon>Bacteroidota</taxon>
        <taxon>Flavobacteriia</taxon>
        <taxon>Flavobacteriales</taxon>
        <taxon>Flavobacteriaceae</taxon>
        <taxon>Pelagihabitans</taxon>
    </lineage>
</organism>
<keyword evidence="2" id="KW-1185">Reference proteome</keyword>
<proteinExistence type="predicted"/>
<dbReference type="PROSITE" id="PS51257">
    <property type="entry name" value="PROKAR_LIPOPROTEIN"/>
    <property type="match status" value="1"/>
</dbReference>
<accession>A0A967ARK1</accession>
<evidence type="ECO:0000313" key="2">
    <source>
        <dbReference type="Proteomes" id="UP000707206"/>
    </source>
</evidence>
<protein>
    <submittedName>
        <fullName evidence="1">Uncharacterized protein</fullName>
    </submittedName>
</protein>
<name>A0A967ARK1_9FLAO</name>
<sequence>MKGFSLTSLVLLSLLSYACKTDTEIGKVDVSYKFFNLERAGWKSKSISHNFSDMAYTATLVPIQYYIIKNEGFENPSRIDSIYQSHKTDRVVEIEFRHDSKDDLLKSEYTRMDYESGVKYMAFSIEKDFMAVTKSGDTINCSGVTLERNFKLAPFKRLLLHFGDIPENEQIQLVYQDQLFGNGILKFKFTETPLKL</sequence>
<evidence type="ECO:0000313" key="1">
    <source>
        <dbReference type="EMBL" id="NHF58988.1"/>
    </source>
</evidence>
<dbReference type="Proteomes" id="UP000707206">
    <property type="component" value="Unassembled WGS sequence"/>
</dbReference>
<reference evidence="1" key="2">
    <citation type="submission" date="2020-03" db="EMBL/GenBank/DDBJ databases">
        <title>Flavobacteriaceae bacterium strain TP-CH-4, a member of the family Flavobacteriaceae isolated from a deep-sea seamount.</title>
        <authorList>
            <person name="Zhang D.-C."/>
        </authorList>
    </citation>
    <scope>NUCLEOTIDE SEQUENCE</scope>
    <source>
        <strain evidence="1">TP-CH-4</strain>
    </source>
</reference>
<gene>
    <name evidence="1" type="ORF">FK220_006535</name>
</gene>
<dbReference type="RefSeq" id="WP_152573445.1">
    <property type="nucleotide sequence ID" value="NZ_VIKU02000001.1"/>
</dbReference>
<dbReference type="EMBL" id="VIKU02000001">
    <property type="protein sequence ID" value="NHF58988.1"/>
    <property type="molecule type" value="Genomic_DNA"/>
</dbReference>
<reference evidence="1" key="1">
    <citation type="submission" date="2019-07" db="EMBL/GenBank/DDBJ databases">
        <authorList>
            <person name="De-Chao Zhang Q."/>
        </authorList>
    </citation>
    <scope>NUCLEOTIDE SEQUENCE</scope>
    <source>
        <strain evidence="1">TP-CH-4</strain>
    </source>
</reference>
<comment type="caution">
    <text evidence="1">The sequence shown here is derived from an EMBL/GenBank/DDBJ whole genome shotgun (WGS) entry which is preliminary data.</text>
</comment>
<dbReference type="AlphaFoldDB" id="A0A967ARK1"/>